<dbReference type="SUPFAM" id="SSF55856">
    <property type="entry name" value="Cytochrome b5-like heme/steroid binding domain"/>
    <property type="match status" value="1"/>
</dbReference>
<evidence type="ECO:0000256" key="9">
    <source>
        <dbReference type="ARBA" id="ARBA00023004"/>
    </source>
</evidence>
<keyword evidence="4" id="KW-0812">Transmembrane</keyword>
<keyword evidence="8" id="KW-0249">Electron transport</keyword>
<evidence type="ECO:0000313" key="17">
    <source>
        <dbReference type="Proteomes" id="UP000193411"/>
    </source>
</evidence>
<keyword evidence="3 13" id="KW-0349">Heme</keyword>
<evidence type="ECO:0000256" key="7">
    <source>
        <dbReference type="ARBA" id="ARBA00022848"/>
    </source>
</evidence>
<evidence type="ECO:0000256" key="5">
    <source>
        <dbReference type="ARBA" id="ARBA00022723"/>
    </source>
</evidence>
<protein>
    <submittedName>
        <fullName evidence="16">Cytochrome b5-like heme/steroid binding domain-containing protein</fullName>
    </submittedName>
</protein>
<evidence type="ECO:0000256" key="14">
    <source>
        <dbReference type="SAM" id="MobiDB-lite"/>
    </source>
</evidence>
<dbReference type="STRING" id="765915.A0A1Y2I1U6"/>
<dbReference type="AlphaFoldDB" id="A0A1Y2I1U6"/>
<evidence type="ECO:0000256" key="2">
    <source>
        <dbReference type="ARBA" id="ARBA00022448"/>
    </source>
</evidence>
<dbReference type="SMART" id="SM01117">
    <property type="entry name" value="Cyt-b5"/>
    <property type="match status" value="1"/>
</dbReference>
<keyword evidence="7" id="KW-0492">Microsome</keyword>
<dbReference type="PANTHER" id="PTHR19359">
    <property type="entry name" value="CYTOCHROME B5"/>
    <property type="match status" value="1"/>
</dbReference>
<evidence type="ECO:0000256" key="13">
    <source>
        <dbReference type="RuleBase" id="RU362121"/>
    </source>
</evidence>
<dbReference type="InterPro" id="IPR036400">
    <property type="entry name" value="Cyt_B5-like_heme/steroid_sf"/>
</dbReference>
<dbReference type="InterPro" id="IPR050668">
    <property type="entry name" value="Cytochrome_b5"/>
</dbReference>
<comment type="similarity">
    <text evidence="12 13">Belongs to the cytochrome b5 family.</text>
</comment>
<reference evidence="16 17" key="1">
    <citation type="submission" date="2016-07" db="EMBL/GenBank/DDBJ databases">
        <title>Pervasive Adenine N6-methylation of Active Genes in Fungi.</title>
        <authorList>
            <consortium name="DOE Joint Genome Institute"/>
            <person name="Mondo S.J."/>
            <person name="Dannebaum R.O."/>
            <person name="Kuo R.C."/>
            <person name="Labutti K."/>
            <person name="Haridas S."/>
            <person name="Kuo A."/>
            <person name="Salamov A."/>
            <person name="Ahrendt S.R."/>
            <person name="Lipzen A."/>
            <person name="Sullivan W."/>
            <person name="Andreopoulos W.B."/>
            <person name="Clum A."/>
            <person name="Lindquist E."/>
            <person name="Daum C."/>
            <person name="Ramamoorthy G.K."/>
            <person name="Gryganskyi A."/>
            <person name="Culley D."/>
            <person name="Magnuson J.K."/>
            <person name="James T.Y."/>
            <person name="O'Malley M.A."/>
            <person name="Stajich J.E."/>
            <person name="Spatafora J.W."/>
            <person name="Visel A."/>
            <person name="Grigoriev I.V."/>
        </authorList>
    </citation>
    <scope>NUCLEOTIDE SEQUENCE [LARGE SCALE GENOMIC DNA]</scope>
    <source>
        <strain evidence="16 17">PL171</strain>
    </source>
</reference>
<dbReference type="PANTHER" id="PTHR19359:SF150">
    <property type="entry name" value="CYTOCHROME B5"/>
    <property type="match status" value="1"/>
</dbReference>
<evidence type="ECO:0000256" key="12">
    <source>
        <dbReference type="ARBA" id="ARBA00038168"/>
    </source>
</evidence>
<accession>A0A1Y2I1U6</accession>
<keyword evidence="2" id="KW-0813">Transport</keyword>
<dbReference type="GO" id="GO:0046872">
    <property type="term" value="F:metal ion binding"/>
    <property type="evidence" value="ECO:0007669"/>
    <property type="project" value="UniProtKB-UniRule"/>
</dbReference>
<dbReference type="Proteomes" id="UP000193411">
    <property type="component" value="Unassembled WGS sequence"/>
</dbReference>
<dbReference type="FunFam" id="3.10.120.10:FF:000002">
    <property type="entry name" value="Cytochrome b5 type B"/>
    <property type="match status" value="1"/>
</dbReference>
<keyword evidence="10" id="KW-0472">Membrane</keyword>
<evidence type="ECO:0000256" key="10">
    <source>
        <dbReference type="ARBA" id="ARBA00023136"/>
    </source>
</evidence>
<feature type="domain" description="Cytochrome b5 heme-binding" evidence="15">
    <location>
        <begin position="4"/>
        <end position="80"/>
    </location>
</feature>
<evidence type="ECO:0000259" key="15">
    <source>
        <dbReference type="PROSITE" id="PS50255"/>
    </source>
</evidence>
<dbReference type="GO" id="GO:0005789">
    <property type="term" value="C:endoplasmic reticulum membrane"/>
    <property type="evidence" value="ECO:0007669"/>
    <property type="project" value="UniProtKB-SubCell"/>
</dbReference>
<sequence length="112" mass="12035">MSSVKVFTAEEVAAHSSRNDVWTIIDGKVYDITKFLDEHPGGEEVLLEGAGADSTEGFEDVGHSEDARDLLKKYYVGDLKGGVPSKKATEKAAPAAAPKSSDNSTYVHLHRS</sequence>
<organism evidence="16 17">
    <name type="scientific">Catenaria anguillulae PL171</name>
    <dbReference type="NCBI Taxonomy" id="765915"/>
    <lineage>
        <taxon>Eukaryota</taxon>
        <taxon>Fungi</taxon>
        <taxon>Fungi incertae sedis</taxon>
        <taxon>Blastocladiomycota</taxon>
        <taxon>Blastocladiomycetes</taxon>
        <taxon>Blastocladiales</taxon>
        <taxon>Catenariaceae</taxon>
        <taxon>Catenaria</taxon>
    </lineage>
</organism>
<dbReference type="InterPro" id="IPR018506">
    <property type="entry name" value="Cyt_B5_heme-BS"/>
</dbReference>
<evidence type="ECO:0000256" key="1">
    <source>
        <dbReference type="ARBA" id="ARBA00004131"/>
    </source>
</evidence>
<evidence type="ECO:0000256" key="4">
    <source>
        <dbReference type="ARBA" id="ARBA00022692"/>
    </source>
</evidence>
<name>A0A1Y2I1U6_9FUNG</name>
<dbReference type="Gene3D" id="3.10.120.10">
    <property type="entry name" value="Cytochrome b5-like heme/steroid binding domain"/>
    <property type="match status" value="1"/>
</dbReference>
<dbReference type="Pfam" id="PF00173">
    <property type="entry name" value="Cyt-b5"/>
    <property type="match status" value="1"/>
</dbReference>
<comment type="caution">
    <text evidence="16">The sequence shown here is derived from an EMBL/GenBank/DDBJ whole genome shotgun (WGS) entry which is preliminary data.</text>
</comment>
<evidence type="ECO:0000256" key="3">
    <source>
        <dbReference type="ARBA" id="ARBA00022617"/>
    </source>
</evidence>
<dbReference type="InterPro" id="IPR001199">
    <property type="entry name" value="Cyt_B5-like_heme/steroid-bd"/>
</dbReference>
<keyword evidence="6" id="KW-0256">Endoplasmic reticulum</keyword>
<dbReference type="PROSITE" id="PS00191">
    <property type="entry name" value="CYTOCHROME_B5_1"/>
    <property type="match status" value="1"/>
</dbReference>
<keyword evidence="5 13" id="KW-0479">Metal-binding</keyword>
<evidence type="ECO:0000256" key="8">
    <source>
        <dbReference type="ARBA" id="ARBA00022982"/>
    </source>
</evidence>
<comment type="subcellular location">
    <subcellularLocation>
        <location evidence="1">Endoplasmic reticulum membrane</location>
        <topology evidence="1">Single-pass membrane protein</topology>
        <orientation evidence="1">Cytoplasmic side</orientation>
    </subcellularLocation>
    <subcellularLocation>
        <location evidence="11">Microsome membrane</location>
        <topology evidence="11">Single-pass membrane protein</topology>
        <orientation evidence="11">Cytoplasmic side</orientation>
    </subcellularLocation>
</comment>
<dbReference type="PROSITE" id="PS50255">
    <property type="entry name" value="CYTOCHROME_B5_2"/>
    <property type="match status" value="1"/>
</dbReference>
<feature type="region of interest" description="Disordered" evidence="14">
    <location>
        <begin position="80"/>
        <end position="112"/>
    </location>
</feature>
<dbReference type="OrthoDB" id="260519at2759"/>
<dbReference type="GO" id="GO:0020037">
    <property type="term" value="F:heme binding"/>
    <property type="evidence" value="ECO:0007669"/>
    <property type="project" value="UniProtKB-UniRule"/>
</dbReference>
<keyword evidence="17" id="KW-1185">Reference proteome</keyword>
<dbReference type="EMBL" id="MCFL01000002">
    <property type="protein sequence ID" value="ORZ40837.1"/>
    <property type="molecule type" value="Genomic_DNA"/>
</dbReference>
<dbReference type="PRINTS" id="PR00363">
    <property type="entry name" value="CYTOCHROMEB5"/>
</dbReference>
<feature type="compositionally biased region" description="Low complexity" evidence="14">
    <location>
        <begin position="91"/>
        <end position="101"/>
    </location>
</feature>
<keyword evidence="9 13" id="KW-0408">Iron</keyword>
<proteinExistence type="inferred from homology"/>
<evidence type="ECO:0000313" key="16">
    <source>
        <dbReference type="EMBL" id="ORZ40837.1"/>
    </source>
</evidence>
<gene>
    <name evidence="16" type="ORF">BCR44DRAFT_81013</name>
</gene>
<evidence type="ECO:0000256" key="11">
    <source>
        <dbReference type="ARBA" id="ARBA00037877"/>
    </source>
</evidence>
<evidence type="ECO:0000256" key="6">
    <source>
        <dbReference type="ARBA" id="ARBA00022824"/>
    </source>
</evidence>